<name>A0A9X2KT60_9GAMM</name>
<dbReference type="RefSeq" id="WP_253967200.1">
    <property type="nucleotide sequence ID" value="NZ_JAMFTH010000001.1"/>
</dbReference>
<dbReference type="PANTHER" id="PTHR11365:SF23">
    <property type="entry name" value="HYPOTHETICAL 5-OXOPROLINASE (EUROFUNG)-RELATED"/>
    <property type="match status" value="1"/>
</dbReference>
<dbReference type="GO" id="GO:0006749">
    <property type="term" value="P:glutathione metabolic process"/>
    <property type="evidence" value="ECO:0007669"/>
    <property type="project" value="TreeGrafter"/>
</dbReference>
<comment type="caution">
    <text evidence="2">The sequence shown here is derived from an EMBL/GenBank/DDBJ whole genome shotgun (WGS) entry which is preliminary data.</text>
</comment>
<protein>
    <submittedName>
        <fullName evidence="2">Hydantoinase B/oxoprolinase family protein</fullName>
    </submittedName>
</protein>
<dbReference type="EMBL" id="JAMFTH010000001">
    <property type="protein sequence ID" value="MCP8898934.1"/>
    <property type="molecule type" value="Genomic_DNA"/>
</dbReference>
<dbReference type="PANTHER" id="PTHR11365">
    <property type="entry name" value="5-OXOPROLINASE RELATED"/>
    <property type="match status" value="1"/>
</dbReference>
<reference evidence="2" key="1">
    <citation type="submission" date="2022-05" db="EMBL/GenBank/DDBJ databases">
        <authorList>
            <person name="Sun H.-N."/>
        </authorList>
    </citation>
    <scope>NUCLEOTIDE SEQUENCE</scope>
    <source>
        <strain evidence="2">HB14</strain>
    </source>
</reference>
<evidence type="ECO:0000259" key="1">
    <source>
        <dbReference type="Pfam" id="PF02538"/>
    </source>
</evidence>
<evidence type="ECO:0000313" key="2">
    <source>
        <dbReference type="EMBL" id="MCP8898934.1"/>
    </source>
</evidence>
<keyword evidence="3" id="KW-1185">Reference proteome</keyword>
<proteinExistence type="predicted"/>
<evidence type="ECO:0000313" key="3">
    <source>
        <dbReference type="Proteomes" id="UP001139319"/>
    </source>
</evidence>
<dbReference type="InterPro" id="IPR045079">
    <property type="entry name" value="Oxoprolinase-like"/>
</dbReference>
<sequence length="521" mass="54328">MNAIELSVFASRMTAICDEMGAVLKGAAFSPNIKDRLDFSCALFDTAGQLAAQAAHIPVHLGSMAYAMGQIVAGVEWCEGDMLVVNDPYLGGTHLPDVTVIAPVWSAGELVGFAANRAHHANIGASSPGSMPISRTLEEEGVVIAPTFIVREGKPVESVMCALCGEDQSSNAGIQARGDFAAQISASRLGAKRLAEQVEALGVQAYNQALAQLNDYAERLARSALRQIPDGRYRYMDYMDDDGLGQTDIPIAVALTVSDGQVEADFEGTSAQVSGNINCPLSVAAAAVFYVLRCLMPAQTPACAGSFRPVRLRAAEGSLVNARRPAAVAAGNVETSTRMVDTVLGALAQALPDVIPAASSGSMNNIAMGAPAQHGRERWDYYETNGGGMGAGKSGGGLSAVQTHMTNTLNTPIESLEKHYPLRVTRYQRRRGSGGAGQNPGGDGLVREYQFLAPATVTLLTERRTRAPWGLSGGDCGAVGENRHNGQLLPAKVPLKVNAGDTLTLATAGGGGWGVSTGDTV</sequence>
<gene>
    <name evidence="2" type="ORF">M6D89_06450</name>
</gene>
<dbReference type="AlphaFoldDB" id="A0A9X2KT60"/>
<dbReference type="Pfam" id="PF02538">
    <property type="entry name" value="Hydantoinase_B"/>
    <property type="match status" value="1"/>
</dbReference>
<dbReference type="InterPro" id="IPR003692">
    <property type="entry name" value="Hydantoinase_B"/>
</dbReference>
<feature type="domain" description="Hydantoinase B/oxoprolinase" evidence="1">
    <location>
        <begin position="3"/>
        <end position="514"/>
    </location>
</feature>
<dbReference type="GO" id="GO:0017168">
    <property type="term" value="F:5-oxoprolinase (ATP-hydrolyzing) activity"/>
    <property type="evidence" value="ECO:0007669"/>
    <property type="project" value="TreeGrafter"/>
</dbReference>
<reference evidence="2" key="2">
    <citation type="submission" date="2023-01" db="EMBL/GenBank/DDBJ databases">
        <title>Gilvimarinus xylanilyticus HB14 isolated from Caulerpa lentillifera aquaculture base in Hainan, China.</title>
        <authorList>
            <person name="Zhang Y.-J."/>
        </authorList>
    </citation>
    <scope>NUCLEOTIDE SEQUENCE</scope>
    <source>
        <strain evidence="2">HB14</strain>
    </source>
</reference>
<organism evidence="2 3">
    <name type="scientific">Gilvimarinus xylanilyticus</name>
    <dbReference type="NCBI Taxonomy" id="2944139"/>
    <lineage>
        <taxon>Bacteria</taxon>
        <taxon>Pseudomonadati</taxon>
        <taxon>Pseudomonadota</taxon>
        <taxon>Gammaproteobacteria</taxon>
        <taxon>Cellvibrionales</taxon>
        <taxon>Cellvibrionaceae</taxon>
        <taxon>Gilvimarinus</taxon>
    </lineage>
</organism>
<dbReference type="Proteomes" id="UP001139319">
    <property type="component" value="Unassembled WGS sequence"/>
</dbReference>
<accession>A0A9X2KT60</accession>
<dbReference type="GO" id="GO:0005829">
    <property type="term" value="C:cytosol"/>
    <property type="evidence" value="ECO:0007669"/>
    <property type="project" value="TreeGrafter"/>
</dbReference>